<evidence type="ECO:0008006" key="3">
    <source>
        <dbReference type="Google" id="ProtNLM"/>
    </source>
</evidence>
<gene>
    <name evidence="1" type="ORF">Ahy_A10g048674</name>
</gene>
<dbReference type="AlphaFoldDB" id="A0A445B5M3"/>
<dbReference type="Gene3D" id="1.10.510.10">
    <property type="entry name" value="Transferase(Phosphotransferase) domain 1"/>
    <property type="match status" value="1"/>
</dbReference>
<keyword evidence="2" id="KW-1185">Reference proteome</keyword>
<protein>
    <recommendedName>
        <fullName evidence="3">Protein kinase domain-containing protein</fullName>
    </recommendedName>
</protein>
<dbReference type="EMBL" id="SDMP01000010">
    <property type="protein sequence ID" value="RYR33973.1"/>
    <property type="molecule type" value="Genomic_DNA"/>
</dbReference>
<sequence length="100" mass="11746">MHVVKGKNQGYELLADMWSLGCTVLEMLTGKLLYSKFESYSNFLMQHVCFCLNLHGDEEEDQKHDNIDSMDEDDEATQEYYVERCCRNAEEEINGVPRWK</sequence>
<proteinExistence type="predicted"/>
<organism evidence="1 2">
    <name type="scientific">Arachis hypogaea</name>
    <name type="common">Peanut</name>
    <dbReference type="NCBI Taxonomy" id="3818"/>
    <lineage>
        <taxon>Eukaryota</taxon>
        <taxon>Viridiplantae</taxon>
        <taxon>Streptophyta</taxon>
        <taxon>Embryophyta</taxon>
        <taxon>Tracheophyta</taxon>
        <taxon>Spermatophyta</taxon>
        <taxon>Magnoliopsida</taxon>
        <taxon>eudicotyledons</taxon>
        <taxon>Gunneridae</taxon>
        <taxon>Pentapetalae</taxon>
        <taxon>rosids</taxon>
        <taxon>fabids</taxon>
        <taxon>Fabales</taxon>
        <taxon>Fabaceae</taxon>
        <taxon>Papilionoideae</taxon>
        <taxon>50 kb inversion clade</taxon>
        <taxon>dalbergioids sensu lato</taxon>
        <taxon>Dalbergieae</taxon>
        <taxon>Pterocarpus clade</taxon>
        <taxon>Arachis</taxon>
    </lineage>
</organism>
<evidence type="ECO:0000313" key="2">
    <source>
        <dbReference type="Proteomes" id="UP000289738"/>
    </source>
</evidence>
<dbReference type="InterPro" id="IPR011009">
    <property type="entry name" value="Kinase-like_dom_sf"/>
</dbReference>
<comment type="caution">
    <text evidence="1">The sequence shown here is derived from an EMBL/GenBank/DDBJ whole genome shotgun (WGS) entry which is preliminary data.</text>
</comment>
<name>A0A445B5M3_ARAHY</name>
<reference evidence="1 2" key="1">
    <citation type="submission" date="2019-01" db="EMBL/GenBank/DDBJ databases">
        <title>Sequencing of cultivated peanut Arachis hypogaea provides insights into genome evolution and oil improvement.</title>
        <authorList>
            <person name="Chen X."/>
        </authorList>
    </citation>
    <scope>NUCLEOTIDE SEQUENCE [LARGE SCALE GENOMIC DNA]</scope>
    <source>
        <strain evidence="2">cv. Fuhuasheng</strain>
        <tissue evidence="1">Leaves</tissue>
    </source>
</reference>
<evidence type="ECO:0000313" key="1">
    <source>
        <dbReference type="EMBL" id="RYR33973.1"/>
    </source>
</evidence>
<accession>A0A445B5M3</accession>
<dbReference type="Proteomes" id="UP000289738">
    <property type="component" value="Chromosome A10"/>
</dbReference>
<dbReference type="SUPFAM" id="SSF56112">
    <property type="entry name" value="Protein kinase-like (PK-like)"/>
    <property type="match status" value="1"/>
</dbReference>